<dbReference type="FunCoup" id="A0A7F5RN75">
    <property type="interactions" value="8"/>
</dbReference>
<keyword evidence="2" id="KW-1003">Cell membrane</keyword>
<dbReference type="AlphaFoldDB" id="A0A7F5RN75"/>
<dbReference type="KEGG" id="apln:112906781"/>
<sequence>MGLVNLIRFHFEILKVAFKTASTRCKKKRRIINNKQSAEEYSQIEFQDLVRRICVLLIEPIHAFVMIMWIIKKDEIIKHSCNIQKKIRTLKKDPIIRYNKTLHDITAGANIISKVYSVCAWSIAISATFGSLLVLIFDGDKFTVTVQDHFNETVTFLYTQQLPYYCWIPWNYRKSKLAFTFAIFFVTLPTVPYITGVPGMDILFLDLTNLIRLHMEILKRAFKTIGVRCNNTLDMEKELKSLIEYHIDIINYGNIIANYVEFIIFLLIISSTTIIGILLFILKEASTGSMDIFITQIFFFLTWTARMFFLCNGGQNVVVLSNDIHSNLKVQINIVVMNLKVEDLDFSVYESDWITASKSYKNSMKIILMRMKKPFYFRIGKFGRLDLALYTQILKTAYSFFALLQNKKS</sequence>
<dbReference type="OrthoDB" id="8185860at2759"/>
<keyword evidence="8 10" id="KW-0675">Receptor</keyword>
<dbReference type="GO" id="GO:0007165">
    <property type="term" value="P:signal transduction"/>
    <property type="evidence" value="ECO:0007669"/>
    <property type="project" value="UniProtKB-KW"/>
</dbReference>
<accession>A0A7F5RN75</accession>
<dbReference type="InterPro" id="IPR004117">
    <property type="entry name" value="7tm6_olfct_rcpt"/>
</dbReference>
<keyword evidence="11" id="KW-1185">Reference proteome</keyword>
<dbReference type="InParanoid" id="A0A7F5RN75"/>
<dbReference type="GeneID" id="112906781"/>
<evidence type="ECO:0000256" key="8">
    <source>
        <dbReference type="ARBA" id="ARBA00023170"/>
    </source>
</evidence>
<name>A0A7F5RN75_AGRPL</name>
<dbReference type="GO" id="GO:0005549">
    <property type="term" value="F:odorant binding"/>
    <property type="evidence" value="ECO:0007669"/>
    <property type="project" value="InterPro"/>
</dbReference>
<reference evidence="12" key="1">
    <citation type="submission" date="2025-08" db="UniProtKB">
        <authorList>
            <consortium name="RefSeq"/>
        </authorList>
    </citation>
    <scope>IDENTIFICATION</scope>
    <source>
        <tissue evidence="12">Entire body</tissue>
    </source>
</reference>
<comment type="similarity">
    <text evidence="10">Belongs to the insect chemoreceptor superfamily. Heteromeric odorant receptor channel (TC 1.A.69) family.</text>
</comment>
<organism evidence="11 12">
    <name type="scientific">Agrilus planipennis</name>
    <name type="common">Emerald ash borer</name>
    <name type="synonym">Agrilus marcopoli</name>
    <dbReference type="NCBI Taxonomy" id="224129"/>
    <lineage>
        <taxon>Eukaryota</taxon>
        <taxon>Metazoa</taxon>
        <taxon>Ecdysozoa</taxon>
        <taxon>Arthropoda</taxon>
        <taxon>Hexapoda</taxon>
        <taxon>Insecta</taxon>
        <taxon>Pterygota</taxon>
        <taxon>Neoptera</taxon>
        <taxon>Endopterygota</taxon>
        <taxon>Coleoptera</taxon>
        <taxon>Polyphaga</taxon>
        <taxon>Elateriformia</taxon>
        <taxon>Buprestoidea</taxon>
        <taxon>Buprestidae</taxon>
        <taxon>Agrilinae</taxon>
        <taxon>Agrilus</taxon>
    </lineage>
</organism>
<dbReference type="RefSeq" id="XP_025837472.1">
    <property type="nucleotide sequence ID" value="XM_025981687.1"/>
</dbReference>
<feature type="transmembrane region" description="Helical" evidence="10">
    <location>
        <begin position="115"/>
        <end position="137"/>
    </location>
</feature>
<keyword evidence="7 10" id="KW-0472">Membrane</keyword>
<keyword evidence="9 10" id="KW-0807">Transducer</keyword>
<comment type="subcellular location">
    <subcellularLocation>
        <location evidence="1 10">Cell membrane</location>
        <topology evidence="1 10">Multi-pass membrane protein</topology>
    </subcellularLocation>
</comment>
<evidence type="ECO:0000256" key="1">
    <source>
        <dbReference type="ARBA" id="ARBA00004651"/>
    </source>
</evidence>
<evidence type="ECO:0000313" key="12">
    <source>
        <dbReference type="RefSeq" id="XP_025837472.1"/>
    </source>
</evidence>
<evidence type="ECO:0000256" key="9">
    <source>
        <dbReference type="ARBA" id="ARBA00023224"/>
    </source>
</evidence>
<dbReference type="PANTHER" id="PTHR21137">
    <property type="entry name" value="ODORANT RECEPTOR"/>
    <property type="match status" value="1"/>
</dbReference>
<keyword evidence="4 10" id="KW-0812">Transmembrane</keyword>
<feature type="transmembrane region" description="Helical" evidence="10">
    <location>
        <begin position="53"/>
        <end position="71"/>
    </location>
</feature>
<evidence type="ECO:0000256" key="2">
    <source>
        <dbReference type="ARBA" id="ARBA00022475"/>
    </source>
</evidence>
<evidence type="ECO:0000256" key="6">
    <source>
        <dbReference type="ARBA" id="ARBA00022989"/>
    </source>
</evidence>
<evidence type="ECO:0000313" key="11">
    <source>
        <dbReference type="Proteomes" id="UP000192223"/>
    </source>
</evidence>
<dbReference type="GO" id="GO:0004984">
    <property type="term" value="F:olfactory receptor activity"/>
    <property type="evidence" value="ECO:0007669"/>
    <property type="project" value="InterPro"/>
</dbReference>
<evidence type="ECO:0000256" key="5">
    <source>
        <dbReference type="ARBA" id="ARBA00022725"/>
    </source>
</evidence>
<gene>
    <name evidence="12" type="primary">LOC112906781</name>
</gene>
<evidence type="ECO:0000256" key="3">
    <source>
        <dbReference type="ARBA" id="ARBA00022606"/>
    </source>
</evidence>
<proteinExistence type="inferred from homology"/>
<keyword evidence="5 10" id="KW-0552">Olfaction</keyword>
<keyword evidence="6 10" id="KW-1133">Transmembrane helix</keyword>
<feature type="transmembrane region" description="Helical" evidence="10">
    <location>
        <begin position="289"/>
        <end position="309"/>
    </location>
</feature>
<comment type="caution">
    <text evidence="10">Lacks conserved residue(s) required for the propagation of feature annotation.</text>
</comment>
<dbReference type="PANTHER" id="PTHR21137:SF35">
    <property type="entry name" value="ODORANT RECEPTOR 19A-RELATED"/>
    <property type="match status" value="1"/>
</dbReference>
<feature type="transmembrane region" description="Helical" evidence="10">
    <location>
        <begin position="177"/>
        <end position="195"/>
    </location>
</feature>
<evidence type="ECO:0000256" key="4">
    <source>
        <dbReference type="ARBA" id="ARBA00022692"/>
    </source>
</evidence>
<evidence type="ECO:0000256" key="10">
    <source>
        <dbReference type="RuleBase" id="RU351113"/>
    </source>
</evidence>
<dbReference type="GO" id="GO:0005886">
    <property type="term" value="C:plasma membrane"/>
    <property type="evidence" value="ECO:0007669"/>
    <property type="project" value="UniProtKB-SubCell"/>
</dbReference>
<dbReference type="Pfam" id="PF02949">
    <property type="entry name" value="7tm_6"/>
    <property type="match status" value="2"/>
</dbReference>
<feature type="transmembrane region" description="Helical" evidence="10">
    <location>
        <begin position="262"/>
        <end position="282"/>
    </location>
</feature>
<protein>
    <recommendedName>
        <fullName evidence="10">Odorant receptor</fullName>
    </recommendedName>
</protein>
<dbReference type="Proteomes" id="UP000192223">
    <property type="component" value="Unplaced"/>
</dbReference>
<evidence type="ECO:0000256" key="7">
    <source>
        <dbReference type="ARBA" id="ARBA00023136"/>
    </source>
</evidence>
<keyword evidence="3 10" id="KW-0716">Sensory transduction</keyword>